<evidence type="ECO:0000256" key="2">
    <source>
        <dbReference type="ARBA" id="ARBA00023002"/>
    </source>
</evidence>
<evidence type="ECO:0000313" key="6">
    <source>
        <dbReference type="EMBL" id="CCA66611.1"/>
    </source>
</evidence>
<evidence type="ECO:0000313" key="7">
    <source>
        <dbReference type="Proteomes" id="UP000007148"/>
    </source>
</evidence>
<feature type="domain" description="Phosphoadenosine phosphosulphate reductase" evidence="5">
    <location>
        <begin position="47"/>
        <end position="221"/>
    </location>
</feature>
<sequence>MPVEITPVDISLQGPIPEEQLALINAHLSLLTPYEVLQWGVDHLPGLFQTTAFGLTGLVGIDMLSKMTSSPPPLIFLDTLYHFQETLDLVEQVRNRYGIQIAVYRPEGCETVQDFELKYGERLWEVSEEVYDYAVKVEPAQRAYRELGVRSIITGRRASQGAARATLQPLEIDSTGIFKLNPFVSWSFSQVKAYIDEHNVPRNALLDQGYKSVGDWHSTQKSGEGDAGERAGRWAGRDKTECGLHKDYFKMKLAAKKKQHEEELQSREEALEKAISLDTPIAEVIQSSA</sequence>
<dbReference type="STRING" id="1109443.G4T5I6"/>
<dbReference type="GO" id="GO:0005737">
    <property type="term" value="C:cytoplasm"/>
    <property type="evidence" value="ECO:0007669"/>
    <property type="project" value="TreeGrafter"/>
</dbReference>
<dbReference type="PANTHER" id="PTHR46509:SF1">
    <property type="entry name" value="PHOSPHOADENOSINE PHOSPHOSULFATE REDUCTASE"/>
    <property type="match status" value="1"/>
</dbReference>
<dbReference type="InterPro" id="IPR011800">
    <property type="entry name" value="PAPS_reductase_CysH"/>
</dbReference>
<dbReference type="InterPro" id="IPR014729">
    <property type="entry name" value="Rossmann-like_a/b/a_fold"/>
</dbReference>
<comment type="pathway">
    <text evidence="3">Sulfur metabolism; hydrogen sulfide biosynthesis; sulfite from sulfate.</text>
</comment>
<dbReference type="OrthoDB" id="7869097at2759"/>
<dbReference type="InterPro" id="IPR002500">
    <property type="entry name" value="PAPS_reduct_dom"/>
</dbReference>
<dbReference type="SUPFAM" id="SSF52402">
    <property type="entry name" value="Adenine nucleotide alpha hydrolases-like"/>
    <property type="match status" value="1"/>
</dbReference>
<protein>
    <submittedName>
        <fullName evidence="6">Probable MET16-3`-phosphoadenylylsulfate reductase</fullName>
    </submittedName>
</protein>
<keyword evidence="7" id="KW-1185">Reference proteome</keyword>
<keyword evidence="2" id="KW-0560">Oxidoreductase</keyword>
<reference evidence="6 7" key="1">
    <citation type="journal article" date="2011" name="PLoS Pathog.">
        <title>Endophytic Life Strategies Decoded by Genome and Transcriptome Analyses of the Mutualistic Root Symbiont Piriformospora indica.</title>
        <authorList>
            <person name="Zuccaro A."/>
            <person name="Lahrmann U."/>
            <person name="Guldener U."/>
            <person name="Langen G."/>
            <person name="Pfiffi S."/>
            <person name="Biedenkopf D."/>
            <person name="Wong P."/>
            <person name="Samans B."/>
            <person name="Grimm C."/>
            <person name="Basiewicz M."/>
            <person name="Murat C."/>
            <person name="Martin F."/>
            <person name="Kogel K.H."/>
        </authorList>
    </citation>
    <scope>NUCLEOTIDE SEQUENCE [LARGE SCALE GENOMIC DNA]</scope>
    <source>
        <strain evidence="6 7">DSM 11827</strain>
    </source>
</reference>
<dbReference type="HAMAP" id="MF_00063">
    <property type="entry name" value="CysH"/>
    <property type="match status" value="1"/>
</dbReference>
<dbReference type="NCBIfam" id="TIGR00434">
    <property type="entry name" value="cysH"/>
    <property type="match status" value="1"/>
</dbReference>
<gene>
    <name evidence="6" type="ORF">PIIN_00294</name>
</gene>
<keyword evidence="4" id="KW-0175">Coiled coil</keyword>
<dbReference type="Gene3D" id="3.40.50.620">
    <property type="entry name" value="HUPs"/>
    <property type="match status" value="1"/>
</dbReference>
<evidence type="ECO:0000259" key="5">
    <source>
        <dbReference type="Pfam" id="PF01507"/>
    </source>
</evidence>
<dbReference type="InterPro" id="IPR004511">
    <property type="entry name" value="PAPS/APS_Rdtase"/>
</dbReference>
<dbReference type="Pfam" id="PF01507">
    <property type="entry name" value="PAPS_reduct"/>
    <property type="match status" value="1"/>
</dbReference>
<dbReference type="eggNOG" id="KOG0189">
    <property type="taxonomic scope" value="Eukaryota"/>
</dbReference>
<evidence type="ECO:0000256" key="1">
    <source>
        <dbReference type="ARBA" id="ARBA00009732"/>
    </source>
</evidence>
<evidence type="ECO:0000256" key="3">
    <source>
        <dbReference type="ARBA" id="ARBA00024327"/>
    </source>
</evidence>
<dbReference type="AlphaFoldDB" id="G4T5I6"/>
<dbReference type="PANTHER" id="PTHR46509">
    <property type="entry name" value="PHOSPHOADENOSINE PHOSPHOSULFATE REDUCTASE"/>
    <property type="match status" value="1"/>
</dbReference>
<dbReference type="FunCoup" id="G4T5I6">
    <property type="interactions" value="134"/>
</dbReference>
<organism evidence="6 7">
    <name type="scientific">Serendipita indica (strain DSM 11827)</name>
    <name type="common">Root endophyte fungus</name>
    <name type="synonym">Piriformospora indica</name>
    <dbReference type="NCBI Taxonomy" id="1109443"/>
    <lineage>
        <taxon>Eukaryota</taxon>
        <taxon>Fungi</taxon>
        <taxon>Dikarya</taxon>
        <taxon>Basidiomycota</taxon>
        <taxon>Agaricomycotina</taxon>
        <taxon>Agaricomycetes</taxon>
        <taxon>Sebacinales</taxon>
        <taxon>Serendipitaceae</taxon>
        <taxon>Serendipita</taxon>
    </lineage>
</organism>
<dbReference type="GO" id="GO:0004604">
    <property type="term" value="F:phosphoadenylyl-sulfate reductase (thioredoxin) activity"/>
    <property type="evidence" value="ECO:0007669"/>
    <property type="project" value="InterPro"/>
</dbReference>
<dbReference type="GO" id="GO:0019379">
    <property type="term" value="P:sulfate assimilation, phosphoadenylyl sulfate reduction by phosphoadenylyl-sulfate reductase (thioredoxin)"/>
    <property type="evidence" value="ECO:0007669"/>
    <property type="project" value="InterPro"/>
</dbReference>
<dbReference type="Proteomes" id="UP000007148">
    <property type="component" value="Unassembled WGS sequence"/>
</dbReference>
<evidence type="ECO:0000256" key="4">
    <source>
        <dbReference type="SAM" id="Coils"/>
    </source>
</evidence>
<dbReference type="InParanoid" id="G4T5I6"/>
<comment type="caution">
    <text evidence="6">The sequence shown here is derived from an EMBL/GenBank/DDBJ whole genome shotgun (WGS) entry which is preliminary data.</text>
</comment>
<dbReference type="EMBL" id="CAFZ01000003">
    <property type="protein sequence ID" value="CCA66611.1"/>
    <property type="molecule type" value="Genomic_DNA"/>
</dbReference>
<proteinExistence type="inferred from homology"/>
<feature type="coiled-coil region" evidence="4">
    <location>
        <begin position="250"/>
        <end position="277"/>
    </location>
</feature>
<dbReference type="CDD" id="cd23945">
    <property type="entry name" value="PAPS_reductase"/>
    <property type="match status" value="1"/>
</dbReference>
<dbReference type="NCBIfam" id="TIGR02057">
    <property type="entry name" value="PAPS_reductase"/>
    <property type="match status" value="1"/>
</dbReference>
<dbReference type="OMA" id="TNFRPYE"/>
<name>G4T5I6_SERID</name>
<dbReference type="NCBIfam" id="NF002537">
    <property type="entry name" value="PRK02090.1"/>
    <property type="match status" value="1"/>
</dbReference>
<comment type="similarity">
    <text evidence="1">Belongs to the PAPS reductase family. CysH subfamily.</text>
</comment>
<dbReference type="HOGENOM" id="CLU_044089_0_1_1"/>
<accession>G4T5I6</accession>